<evidence type="ECO:0000313" key="3">
    <source>
        <dbReference type="Proteomes" id="UP001321473"/>
    </source>
</evidence>
<feature type="region of interest" description="Disordered" evidence="1">
    <location>
        <begin position="264"/>
        <end position="300"/>
    </location>
</feature>
<gene>
    <name evidence="2" type="ORF">V5799_026585</name>
</gene>
<evidence type="ECO:0000313" key="2">
    <source>
        <dbReference type="EMBL" id="KAK8762146.1"/>
    </source>
</evidence>
<proteinExistence type="predicted"/>
<dbReference type="EMBL" id="JARKHS020030428">
    <property type="protein sequence ID" value="KAK8762146.1"/>
    <property type="molecule type" value="Genomic_DNA"/>
</dbReference>
<evidence type="ECO:0000256" key="1">
    <source>
        <dbReference type="SAM" id="MobiDB-lite"/>
    </source>
</evidence>
<feature type="compositionally biased region" description="Low complexity" evidence="1">
    <location>
        <begin position="139"/>
        <end position="172"/>
    </location>
</feature>
<feature type="compositionally biased region" description="Low complexity" evidence="1">
    <location>
        <begin position="217"/>
        <end position="232"/>
    </location>
</feature>
<feature type="compositionally biased region" description="Low complexity" evidence="1">
    <location>
        <begin position="107"/>
        <end position="119"/>
    </location>
</feature>
<reference evidence="2 3" key="1">
    <citation type="journal article" date="2023" name="Arcadia Sci">
        <title>De novo assembly of a long-read Amblyomma americanum tick genome.</title>
        <authorList>
            <person name="Chou S."/>
            <person name="Poskanzer K.E."/>
            <person name="Rollins M."/>
            <person name="Thuy-Boun P.S."/>
        </authorList>
    </citation>
    <scope>NUCLEOTIDE SEQUENCE [LARGE SCALE GENOMIC DNA]</scope>
    <source>
        <strain evidence="2">F_SG_1</strain>
        <tissue evidence="2">Salivary glands</tissue>
    </source>
</reference>
<comment type="caution">
    <text evidence="2">The sequence shown here is derived from an EMBL/GenBank/DDBJ whole genome shotgun (WGS) entry which is preliminary data.</text>
</comment>
<dbReference type="Proteomes" id="UP001321473">
    <property type="component" value="Unassembled WGS sequence"/>
</dbReference>
<name>A0AAQ4DI56_AMBAM</name>
<sequence>MSKVAISRSSGNITRVVLIALGIRDSAQRFPQPVQVNLSSPTSERSRPWIASAVPAGRALGPAAAAESAAAACRAPPSTGPTRPGRTTLTPPDVAPSPGVRPERRSASAGPSGSRSFPADTRAAPTRSPTPAMAKSWTPPLRRPLLPRKSSGSRSTRTDTITTRPARPAAYPKSKPFRTRSPCRTRPGTTHEQRPWAELRPRRRRGRHDGDPTPQWSSATTCARSSRSSTARPRCGTTSRQAVRGNPRPRRRCRLLLRPWCGATPWRSTRDRGPRSNSRGARRPSAATVSSMALRSSWRL</sequence>
<keyword evidence="3" id="KW-1185">Reference proteome</keyword>
<dbReference type="AlphaFoldDB" id="A0AAQ4DI56"/>
<feature type="compositionally biased region" description="Polar residues" evidence="1">
    <location>
        <begin position="287"/>
        <end position="300"/>
    </location>
</feature>
<feature type="region of interest" description="Disordered" evidence="1">
    <location>
        <begin position="59"/>
        <end position="250"/>
    </location>
</feature>
<organism evidence="2 3">
    <name type="scientific">Amblyomma americanum</name>
    <name type="common">Lone star tick</name>
    <dbReference type="NCBI Taxonomy" id="6943"/>
    <lineage>
        <taxon>Eukaryota</taxon>
        <taxon>Metazoa</taxon>
        <taxon>Ecdysozoa</taxon>
        <taxon>Arthropoda</taxon>
        <taxon>Chelicerata</taxon>
        <taxon>Arachnida</taxon>
        <taxon>Acari</taxon>
        <taxon>Parasitiformes</taxon>
        <taxon>Ixodida</taxon>
        <taxon>Ixodoidea</taxon>
        <taxon>Ixodidae</taxon>
        <taxon>Amblyomminae</taxon>
        <taxon>Amblyomma</taxon>
    </lineage>
</organism>
<protein>
    <submittedName>
        <fullName evidence="2">Uncharacterized protein</fullName>
    </submittedName>
</protein>
<feature type="compositionally biased region" description="Low complexity" evidence="1">
    <location>
        <begin position="59"/>
        <end position="92"/>
    </location>
</feature>
<feature type="compositionally biased region" description="Basic and acidic residues" evidence="1">
    <location>
        <begin position="189"/>
        <end position="200"/>
    </location>
</feature>
<accession>A0AAQ4DI56</accession>